<dbReference type="InterPro" id="IPR050713">
    <property type="entry name" value="RTP_Phos/Ushers"/>
</dbReference>
<feature type="domain" description="Fibronectin type-III" evidence="2">
    <location>
        <begin position="10"/>
        <end position="86"/>
    </location>
</feature>
<organism evidence="3 4">
    <name type="scientific">Trichonephila inaurata madagascariensis</name>
    <dbReference type="NCBI Taxonomy" id="2747483"/>
    <lineage>
        <taxon>Eukaryota</taxon>
        <taxon>Metazoa</taxon>
        <taxon>Ecdysozoa</taxon>
        <taxon>Arthropoda</taxon>
        <taxon>Chelicerata</taxon>
        <taxon>Arachnida</taxon>
        <taxon>Araneae</taxon>
        <taxon>Araneomorphae</taxon>
        <taxon>Entelegynae</taxon>
        <taxon>Araneoidea</taxon>
        <taxon>Nephilidae</taxon>
        <taxon>Trichonephila</taxon>
        <taxon>Trichonephila inaurata</taxon>
    </lineage>
</organism>
<dbReference type="InterPro" id="IPR003961">
    <property type="entry name" value="FN3_dom"/>
</dbReference>
<evidence type="ECO:0000313" key="3">
    <source>
        <dbReference type="EMBL" id="GFY52231.1"/>
    </source>
</evidence>
<dbReference type="Pfam" id="PF00041">
    <property type="entry name" value="fn3"/>
    <property type="match status" value="1"/>
</dbReference>
<gene>
    <name evidence="3" type="primary">Ptp10D</name>
    <name evidence="3" type="ORF">TNIN_110821</name>
</gene>
<dbReference type="Gene3D" id="2.60.40.10">
    <property type="entry name" value="Immunoglobulins"/>
    <property type="match status" value="2"/>
</dbReference>
<protein>
    <submittedName>
        <fullName evidence="3">Tyrosine-protein phosphatase 10D</fullName>
    </submittedName>
</protein>
<dbReference type="InterPro" id="IPR036116">
    <property type="entry name" value="FN3_sf"/>
</dbReference>
<dbReference type="Proteomes" id="UP000886998">
    <property type="component" value="Unassembled WGS sequence"/>
</dbReference>
<keyword evidence="1" id="KW-0812">Transmembrane</keyword>
<feature type="transmembrane region" description="Helical" evidence="1">
    <location>
        <begin position="124"/>
        <end position="145"/>
    </location>
</feature>
<keyword evidence="1" id="KW-1133">Transmembrane helix</keyword>
<comment type="caution">
    <text evidence="3">The sequence shown here is derived from an EMBL/GenBank/DDBJ whole genome shotgun (WGS) entry which is preliminary data.</text>
</comment>
<dbReference type="InterPro" id="IPR013783">
    <property type="entry name" value="Ig-like_fold"/>
</dbReference>
<dbReference type="AlphaFoldDB" id="A0A8X7C0K5"/>
<sequence>PVIDSVIHIVTDEQETQTLGIKYTPTPIRNVVFDRYRFQLSGTNIPAQEKLQNDTNRLVIFDDLIPGRLYNISIWTVSGGVYSVPIDRQARLLPGKVNNFVAVHVKPNVITLQWTLPSSEQNGILTGFVITYFVKVFIGLFNLYFNDIPNYSLTNINRYGSPINI</sequence>
<dbReference type="SUPFAM" id="SSF49265">
    <property type="entry name" value="Fibronectin type III"/>
    <property type="match status" value="1"/>
</dbReference>
<feature type="non-terminal residue" evidence="3">
    <location>
        <position position="1"/>
    </location>
</feature>
<name>A0A8X7C0K5_9ARAC</name>
<dbReference type="PANTHER" id="PTHR46957">
    <property type="entry name" value="CYTOKINE RECEPTOR"/>
    <property type="match status" value="1"/>
</dbReference>
<evidence type="ECO:0000313" key="4">
    <source>
        <dbReference type="Proteomes" id="UP000886998"/>
    </source>
</evidence>
<keyword evidence="4" id="KW-1185">Reference proteome</keyword>
<accession>A0A8X7C0K5</accession>
<keyword evidence="1" id="KW-0472">Membrane</keyword>
<evidence type="ECO:0000259" key="2">
    <source>
        <dbReference type="Pfam" id="PF00041"/>
    </source>
</evidence>
<dbReference type="EMBL" id="BMAV01008560">
    <property type="protein sequence ID" value="GFY52231.1"/>
    <property type="molecule type" value="Genomic_DNA"/>
</dbReference>
<reference evidence="3" key="1">
    <citation type="submission" date="2020-08" db="EMBL/GenBank/DDBJ databases">
        <title>Multicomponent nature underlies the extraordinary mechanical properties of spider dragline silk.</title>
        <authorList>
            <person name="Kono N."/>
            <person name="Nakamura H."/>
            <person name="Mori M."/>
            <person name="Yoshida Y."/>
            <person name="Ohtoshi R."/>
            <person name="Malay A.D."/>
            <person name="Moran D.A.P."/>
            <person name="Tomita M."/>
            <person name="Numata K."/>
            <person name="Arakawa K."/>
        </authorList>
    </citation>
    <scope>NUCLEOTIDE SEQUENCE</scope>
</reference>
<evidence type="ECO:0000256" key="1">
    <source>
        <dbReference type="SAM" id="Phobius"/>
    </source>
</evidence>
<dbReference type="OrthoDB" id="6414304at2759"/>
<proteinExistence type="predicted"/>
<dbReference type="PANTHER" id="PTHR46957:SF3">
    <property type="entry name" value="CYTOKINE RECEPTOR"/>
    <property type="match status" value="1"/>
</dbReference>
<dbReference type="GO" id="GO:0016020">
    <property type="term" value="C:membrane"/>
    <property type="evidence" value="ECO:0007669"/>
    <property type="project" value="UniProtKB-SubCell"/>
</dbReference>